<name>A0A3A9ZK01_9ACTN</name>
<dbReference type="EMBL" id="RBAK01000004">
    <property type="protein sequence ID" value="RKN47636.1"/>
    <property type="molecule type" value="Genomic_DNA"/>
</dbReference>
<evidence type="ECO:0008006" key="4">
    <source>
        <dbReference type="Google" id="ProtNLM"/>
    </source>
</evidence>
<evidence type="ECO:0000313" key="2">
    <source>
        <dbReference type="EMBL" id="RKN47636.1"/>
    </source>
</evidence>
<comment type="caution">
    <text evidence="2">The sequence shown here is derived from an EMBL/GenBank/DDBJ whole genome shotgun (WGS) entry which is preliminary data.</text>
</comment>
<dbReference type="AlphaFoldDB" id="A0A3A9ZK01"/>
<feature type="compositionally biased region" description="Low complexity" evidence="1">
    <location>
        <begin position="106"/>
        <end position="119"/>
    </location>
</feature>
<evidence type="ECO:0000256" key="1">
    <source>
        <dbReference type="SAM" id="MobiDB-lite"/>
    </source>
</evidence>
<reference evidence="2 3" key="1">
    <citation type="journal article" date="2004" name="Syst. Appl. Microbiol.">
        <title>Cryptoendolithic actinomycetes from antarctic sandstone rock samples: Micromonospora endolithica sp. nov. and two isolates related to Micromonospora coerulea Jensen 1932.</title>
        <authorList>
            <person name="Hirsch P."/>
            <person name="Mevs U."/>
            <person name="Kroppenstedt R.M."/>
            <person name="Schumann P."/>
            <person name="Stackebrandt E."/>
        </authorList>
    </citation>
    <scope>NUCLEOTIDE SEQUENCE [LARGE SCALE GENOMIC DNA]</scope>
    <source>
        <strain evidence="2 3">JCM 12677</strain>
    </source>
</reference>
<protein>
    <recommendedName>
        <fullName evidence="4">Copper chaperone PCu(A)C</fullName>
    </recommendedName>
</protein>
<organism evidence="2 3">
    <name type="scientific">Micromonospora endolithica</name>
    <dbReference type="NCBI Taxonomy" id="230091"/>
    <lineage>
        <taxon>Bacteria</taxon>
        <taxon>Bacillati</taxon>
        <taxon>Actinomycetota</taxon>
        <taxon>Actinomycetes</taxon>
        <taxon>Micromonosporales</taxon>
        <taxon>Micromonosporaceae</taxon>
        <taxon>Micromonospora</taxon>
    </lineage>
</organism>
<feature type="region of interest" description="Disordered" evidence="1">
    <location>
        <begin position="185"/>
        <end position="213"/>
    </location>
</feature>
<feature type="region of interest" description="Disordered" evidence="1">
    <location>
        <begin position="95"/>
        <end position="129"/>
    </location>
</feature>
<sequence length="213" mass="21746">MTLVPTIAGLLLAGCGAGQIAETAEKEPSIQGVNVKTDNGEYAVRGLVLEFPGADGYPAGGTALLSAVIYNDSKGPVTVTVTTRDARDVVIVGGEGAIPPLPATPTGPESPGGSPSPDESPQDPGPATEAARVELPPLSFVRFNQQAGRQFALLGLDESLRSGQNAYVTFDFGNGQRVTAPAPVAAPLTPVAPPPPIIEPEEAEIDDGAERND</sequence>
<dbReference type="RefSeq" id="WP_120728518.1">
    <property type="nucleotide sequence ID" value="NZ_RBAK01000004.1"/>
</dbReference>
<dbReference type="OrthoDB" id="3380373at2"/>
<dbReference type="Gene3D" id="2.60.40.1890">
    <property type="entry name" value="PCu(A)C copper chaperone"/>
    <property type="match status" value="1"/>
</dbReference>
<dbReference type="Proteomes" id="UP000281726">
    <property type="component" value="Unassembled WGS sequence"/>
</dbReference>
<dbReference type="InterPro" id="IPR036182">
    <property type="entry name" value="PCuAC_sf"/>
</dbReference>
<evidence type="ECO:0000313" key="3">
    <source>
        <dbReference type="Proteomes" id="UP000281726"/>
    </source>
</evidence>
<proteinExistence type="predicted"/>
<gene>
    <name evidence="2" type="ORF">D7223_12825</name>
</gene>
<keyword evidence="3" id="KW-1185">Reference proteome</keyword>
<accession>A0A3A9ZK01</accession>